<protein>
    <submittedName>
        <fullName evidence="3">Alpha/beta hydrolase</fullName>
    </submittedName>
</protein>
<evidence type="ECO:0000313" key="4">
    <source>
        <dbReference type="Proteomes" id="UP000321234"/>
    </source>
</evidence>
<dbReference type="EMBL" id="VKAC01000003">
    <property type="protein sequence ID" value="TXR57225.1"/>
    <property type="molecule type" value="Genomic_DNA"/>
</dbReference>
<dbReference type="Proteomes" id="UP000321234">
    <property type="component" value="Unassembled WGS sequence"/>
</dbReference>
<dbReference type="AlphaFoldDB" id="A0A5C8ZGL5"/>
<evidence type="ECO:0000256" key="1">
    <source>
        <dbReference type="ARBA" id="ARBA00022801"/>
    </source>
</evidence>
<dbReference type="GO" id="GO:0016787">
    <property type="term" value="F:hydrolase activity"/>
    <property type="evidence" value="ECO:0007669"/>
    <property type="project" value="UniProtKB-KW"/>
</dbReference>
<evidence type="ECO:0000259" key="2">
    <source>
        <dbReference type="Pfam" id="PF07859"/>
    </source>
</evidence>
<dbReference type="OrthoDB" id="128186at2"/>
<evidence type="ECO:0000313" key="3">
    <source>
        <dbReference type="EMBL" id="TXR57225.1"/>
    </source>
</evidence>
<keyword evidence="1 3" id="KW-0378">Hydrolase</keyword>
<reference evidence="3 4" key="1">
    <citation type="submission" date="2019-07" db="EMBL/GenBank/DDBJ databases">
        <title>Quadrisphaera sp. strain DD2A genome sequencing and assembly.</title>
        <authorList>
            <person name="Kim I."/>
        </authorList>
    </citation>
    <scope>NUCLEOTIDE SEQUENCE [LARGE SCALE GENOMIC DNA]</scope>
    <source>
        <strain evidence="3 4">DD2A</strain>
    </source>
</reference>
<keyword evidence="4" id="KW-1185">Reference proteome</keyword>
<dbReference type="PANTHER" id="PTHR48081">
    <property type="entry name" value="AB HYDROLASE SUPERFAMILY PROTEIN C4A8.06C"/>
    <property type="match status" value="1"/>
</dbReference>
<feature type="domain" description="Alpha/beta hydrolase fold-3" evidence="2">
    <location>
        <begin position="46"/>
        <end position="251"/>
    </location>
</feature>
<accession>A0A5C8ZGL5</accession>
<organism evidence="3 4">
    <name type="scientific">Quadrisphaera setariae</name>
    <dbReference type="NCBI Taxonomy" id="2593304"/>
    <lineage>
        <taxon>Bacteria</taxon>
        <taxon>Bacillati</taxon>
        <taxon>Actinomycetota</taxon>
        <taxon>Actinomycetes</taxon>
        <taxon>Kineosporiales</taxon>
        <taxon>Kineosporiaceae</taxon>
        <taxon>Quadrisphaera</taxon>
    </lineage>
</organism>
<dbReference type="InterPro" id="IPR013094">
    <property type="entry name" value="AB_hydrolase_3"/>
</dbReference>
<name>A0A5C8ZGL5_9ACTN</name>
<dbReference type="Gene3D" id="3.40.50.1820">
    <property type="entry name" value="alpha/beta hydrolase"/>
    <property type="match status" value="1"/>
</dbReference>
<comment type="caution">
    <text evidence="3">The sequence shown here is derived from an EMBL/GenBank/DDBJ whole genome shotgun (WGS) entry which is preliminary data.</text>
</comment>
<dbReference type="InterPro" id="IPR050300">
    <property type="entry name" value="GDXG_lipolytic_enzyme"/>
</dbReference>
<dbReference type="PANTHER" id="PTHR48081:SF8">
    <property type="entry name" value="ALPHA_BETA HYDROLASE FOLD-3 DOMAIN-CONTAINING PROTEIN-RELATED"/>
    <property type="match status" value="1"/>
</dbReference>
<sequence length="285" mass="30334">MRPTPAHKDLGGGVEQLQRWLPRRDGGRTRALVVRRQRGGAPSAAVLWVHGGGYAVGSPEMSVGTARRLVDATGCVVVLPDYRLSVVEPYPAALHDCYDALVWLRDHAAGLGARDDQLVVGGESAGGGLTAATCLLARERGDVAVAFQVPLYPMIDDRPTPSSTGSTAPVWSSATNDAGWDAYLGPLCGSASVPATAAPARAEDLRGLPPVLTFVGDAEPFHDEVVAWTERLREAGVRVESRVYPGCFHAFDLMAPRARVSRVATAFLVEGFTRWCAELSAPQPR</sequence>
<proteinExistence type="predicted"/>
<dbReference type="InterPro" id="IPR029058">
    <property type="entry name" value="AB_hydrolase_fold"/>
</dbReference>
<dbReference type="SUPFAM" id="SSF53474">
    <property type="entry name" value="alpha/beta-Hydrolases"/>
    <property type="match status" value="1"/>
</dbReference>
<gene>
    <name evidence="3" type="ORF">FMM08_05605</name>
</gene>
<dbReference type="Pfam" id="PF07859">
    <property type="entry name" value="Abhydrolase_3"/>
    <property type="match status" value="1"/>
</dbReference>